<dbReference type="Proteomes" id="UP000293172">
    <property type="component" value="Unassembled WGS sequence"/>
</dbReference>
<evidence type="ECO:0000256" key="1">
    <source>
        <dbReference type="SAM" id="Phobius"/>
    </source>
</evidence>
<keyword evidence="1" id="KW-1133">Transmembrane helix</keyword>
<protein>
    <submittedName>
        <fullName evidence="2">DUF2946 domain-containing protein</fullName>
    </submittedName>
</protein>
<dbReference type="AlphaFoldDB" id="A0A4Q9R168"/>
<dbReference type="Pfam" id="PF11162">
    <property type="entry name" value="DUF2946"/>
    <property type="match status" value="1"/>
</dbReference>
<dbReference type="InterPro" id="IPR021333">
    <property type="entry name" value="DUF2946"/>
</dbReference>
<dbReference type="Proteomes" id="UP000291334">
    <property type="component" value="Unassembled WGS sequence"/>
</dbReference>
<keyword evidence="1" id="KW-0812">Transmembrane</keyword>
<accession>A0A4Q9R168</accession>
<organism evidence="2 5">
    <name type="scientific">Phytopseudomonas dryadis</name>
    <dbReference type="NCBI Taxonomy" id="2487520"/>
    <lineage>
        <taxon>Bacteria</taxon>
        <taxon>Pseudomonadati</taxon>
        <taxon>Pseudomonadota</taxon>
        <taxon>Gammaproteobacteria</taxon>
        <taxon>Pseudomonadales</taxon>
        <taxon>Pseudomonadaceae</taxon>
        <taxon>Phytopseudomonas</taxon>
    </lineage>
</organism>
<keyword evidence="4" id="KW-1185">Reference proteome</keyword>
<proteinExistence type="predicted"/>
<evidence type="ECO:0000313" key="5">
    <source>
        <dbReference type="Proteomes" id="UP000293172"/>
    </source>
</evidence>
<feature type="transmembrane region" description="Helical" evidence="1">
    <location>
        <begin position="66"/>
        <end position="89"/>
    </location>
</feature>
<dbReference type="EMBL" id="QJUL01000018">
    <property type="protein sequence ID" value="TBU91592.1"/>
    <property type="molecule type" value="Genomic_DNA"/>
</dbReference>
<dbReference type="RefSeq" id="WP_131173249.1">
    <property type="nucleotide sequence ID" value="NZ_QJUL01000018.1"/>
</dbReference>
<evidence type="ECO:0000313" key="4">
    <source>
        <dbReference type="Proteomes" id="UP000291334"/>
    </source>
</evidence>
<keyword evidence="1" id="KW-0472">Membrane</keyword>
<reference evidence="4 5" key="1">
    <citation type="submission" date="2018-06" db="EMBL/GenBank/DDBJ databases">
        <title>Three novel Pseudomonas species isolated from symptomatic oak.</title>
        <authorList>
            <person name="Bueno-Gonzalez V."/>
            <person name="Brady C."/>
        </authorList>
    </citation>
    <scope>NUCLEOTIDE SEQUENCE [LARGE SCALE GENOMIC DNA]</scope>
    <source>
        <strain evidence="3 4">P26B</strain>
        <strain evidence="2 5">P6B</strain>
    </source>
</reference>
<sequence length="126" mass="13606">MKIARQDRSLIAWVLYASILFALLACAVHHGQGVGLQLSGLDGGFCSLHGEAGGSATGEPADAMMSTFQCPLCSALVLGLALLFGLSWLPRARRLLRPWREPRAKTPPRYLWPSANPRASPRLLIA</sequence>
<name>A0A4Q9R168_9GAMM</name>
<dbReference type="EMBL" id="QJUM01000007">
    <property type="protein sequence ID" value="TBV07646.1"/>
    <property type="molecule type" value="Genomic_DNA"/>
</dbReference>
<gene>
    <name evidence="3" type="ORF">DNK34_08035</name>
    <name evidence="2" type="ORF">DNK44_14060</name>
</gene>
<dbReference type="OrthoDB" id="7017304at2"/>
<feature type="transmembrane region" description="Helical" evidence="1">
    <location>
        <begin position="12"/>
        <end position="31"/>
    </location>
</feature>
<dbReference type="PROSITE" id="PS51257">
    <property type="entry name" value="PROKAR_LIPOPROTEIN"/>
    <property type="match status" value="1"/>
</dbReference>
<evidence type="ECO:0000313" key="3">
    <source>
        <dbReference type="EMBL" id="TBV07646.1"/>
    </source>
</evidence>
<comment type="caution">
    <text evidence="2">The sequence shown here is derived from an EMBL/GenBank/DDBJ whole genome shotgun (WGS) entry which is preliminary data.</text>
</comment>
<evidence type="ECO:0000313" key="2">
    <source>
        <dbReference type="EMBL" id="TBU91592.1"/>
    </source>
</evidence>